<name>K2G4B0_9BACT</name>
<reference evidence="1" key="1">
    <citation type="journal article" date="2012" name="Science">
        <title>Fermentation, hydrogen, and sulfur metabolism in multiple uncultivated bacterial phyla.</title>
        <authorList>
            <person name="Wrighton K.C."/>
            <person name="Thomas B.C."/>
            <person name="Sharon I."/>
            <person name="Miller C.S."/>
            <person name="Castelle C.J."/>
            <person name="VerBerkmoes N.C."/>
            <person name="Wilkins M.J."/>
            <person name="Hettich R.L."/>
            <person name="Lipton M.S."/>
            <person name="Williams K.H."/>
            <person name="Long P.E."/>
            <person name="Banfield J.F."/>
        </authorList>
    </citation>
    <scope>NUCLEOTIDE SEQUENCE [LARGE SCALE GENOMIC DNA]</scope>
</reference>
<dbReference type="Gene3D" id="3.40.50.1820">
    <property type="entry name" value="alpha/beta hydrolase"/>
    <property type="match status" value="1"/>
</dbReference>
<sequence>MKVAYIIPWFKSNCREMWFQVVWDFFESKWIMPVFVDIKWKRQTISQYLDQFNRQILNPEDEIYILWFSYWAIIALLSASKLNVRELFLCSLSPFFNEDYKYLKKWWLNSNWKRRNEEFEKLSFDEIAKDINCKTNIFFWDKEEEVIKNRAYSANLKIKNSTICEVYDSRHNINERRYLESLEIAIGNII</sequence>
<proteinExistence type="predicted"/>
<comment type="caution">
    <text evidence="1">The sequence shown here is derived from an EMBL/GenBank/DDBJ whole genome shotgun (WGS) entry which is preliminary data.</text>
</comment>
<dbReference type="InterPro" id="IPR029058">
    <property type="entry name" value="AB_hydrolase_fold"/>
</dbReference>
<dbReference type="EMBL" id="AMFJ01000221">
    <property type="protein sequence ID" value="EKE29132.1"/>
    <property type="molecule type" value="Genomic_DNA"/>
</dbReference>
<evidence type="ECO:0008006" key="2">
    <source>
        <dbReference type="Google" id="ProtNLM"/>
    </source>
</evidence>
<evidence type="ECO:0000313" key="1">
    <source>
        <dbReference type="EMBL" id="EKE29132.1"/>
    </source>
</evidence>
<protein>
    <recommendedName>
        <fullName evidence="2">Alpha/beta hydrolase</fullName>
    </recommendedName>
</protein>
<accession>K2G4B0</accession>
<dbReference type="AlphaFoldDB" id="K2G4B0"/>
<organism evidence="1">
    <name type="scientific">uncultured bacterium</name>
    <name type="common">gcode 4</name>
    <dbReference type="NCBI Taxonomy" id="1234023"/>
    <lineage>
        <taxon>Bacteria</taxon>
        <taxon>environmental samples</taxon>
    </lineage>
</organism>
<gene>
    <name evidence="1" type="ORF">ACD_2C00221G0014</name>
</gene>